<feature type="region of interest" description="Disordered" evidence="1">
    <location>
        <begin position="41"/>
        <end position="62"/>
    </location>
</feature>
<organism evidence="2 3">
    <name type="scientific">Stylosanthes scabra</name>
    <dbReference type="NCBI Taxonomy" id="79078"/>
    <lineage>
        <taxon>Eukaryota</taxon>
        <taxon>Viridiplantae</taxon>
        <taxon>Streptophyta</taxon>
        <taxon>Embryophyta</taxon>
        <taxon>Tracheophyta</taxon>
        <taxon>Spermatophyta</taxon>
        <taxon>Magnoliopsida</taxon>
        <taxon>eudicotyledons</taxon>
        <taxon>Gunneridae</taxon>
        <taxon>Pentapetalae</taxon>
        <taxon>rosids</taxon>
        <taxon>fabids</taxon>
        <taxon>Fabales</taxon>
        <taxon>Fabaceae</taxon>
        <taxon>Papilionoideae</taxon>
        <taxon>50 kb inversion clade</taxon>
        <taxon>dalbergioids sensu lato</taxon>
        <taxon>Dalbergieae</taxon>
        <taxon>Pterocarpus clade</taxon>
        <taxon>Stylosanthes</taxon>
    </lineage>
</organism>
<evidence type="ECO:0008006" key="4">
    <source>
        <dbReference type="Google" id="ProtNLM"/>
    </source>
</evidence>
<evidence type="ECO:0000256" key="1">
    <source>
        <dbReference type="SAM" id="MobiDB-lite"/>
    </source>
</evidence>
<evidence type="ECO:0000313" key="2">
    <source>
        <dbReference type="EMBL" id="MED6212941.1"/>
    </source>
</evidence>
<name>A0ABU6YSP1_9FABA</name>
<feature type="non-terminal residue" evidence="2">
    <location>
        <position position="118"/>
    </location>
</feature>
<proteinExistence type="predicted"/>
<dbReference type="EMBL" id="JASCZI010243251">
    <property type="protein sequence ID" value="MED6212941.1"/>
    <property type="molecule type" value="Genomic_DNA"/>
</dbReference>
<comment type="caution">
    <text evidence="2">The sequence shown here is derived from an EMBL/GenBank/DDBJ whole genome shotgun (WGS) entry which is preliminary data.</text>
</comment>
<dbReference type="Proteomes" id="UP001341840">
    <property type="component" value="Unassembled WGS sequence"/>
</dbReference>
<evidence type="ECO:0000313" key="3">
    <source>
        <dbReference type="Proteomes" id="UP001341840"/>
    </source>
</evidence>
<accession>A0ABU6YSP1</accession>
<reference evidence="2 3" key="1">
    <citation type="journal article" date="2023" name="Plants (Basel)">
        <title>Bridging the Gap: Combining Genomics and Transcriptomics Approaches to Understand Stylosanthes scabra, an Orphan Legume from the Brazilian Caatinga.</title>
        <authorList>
            <person name="Ferreira-Neto J.R.C."/>
            <person name="da Silva M.D."/>
            <person name="Binneck E."/>
            <person name="de Melo N.F."/>
            <person name="da Silva R.H."/>
            <person name="de Melo A.L.T.M."/>
            <person name="Pandolfi V."/>
            <person name="Bustamante F.O."/>
            <person name="Brasileiro-Vidal A.C."/>
            <person name="Benko-Iseppon A.M."/>
        </authorList>
    </citation>
    <scope>NUCLEOTIDE SEQUENCE [LARGE SCALE GENOMIC DNA]</scope>
    <source>
        <tissue evidence="2">Leaves</tissue>
    </source>
</reference>
<feature type="compositionally biased region" description="Basic and acidic residues" evidence="1">
    <location>
        <begin position="49"/>
        <end position="62"/>
    </location>
</feature>
<gene>
    <name evidence="2" type="ORF">PIB30_088309</name>
</gene>
<protein>
    <recommendedName>
        <fullName evidence="4">Reverse transcriptase domain-containing protein</fullName>
    </recommendedName>
</protein>
<sequence>MQHPSEAESCMRIDVIDSLIQDAFEDKNSSNIEELFQAKIEEEEEEEAHEPLPTKPEKIIEGKPSKLELKPFPPTLKYAFLDAAENFPVIINSSLSSVEKRTYSKCEENTKLHLDGRS</sequence>
<keyword evidence="3" id="KW-1185">Reference proteome</keyword>